<dbReference type="AlphaFoldDB" id="F4LMV7"/>
<dbReference type="STRING" id="906968.Trebr_2440"/>
<proteinExistence type="predicted"/>
<dbReference type="RefSeq" id="WP_013759548.1">
    <property type="nucleotide sequence ID" value="NC_015500.1"/>
</dbReference>
<accession>F4LMV7</accession>
<reference evidence="3" key="1">
    <citation type="submission" date="2011-04" db="EMBL/GenBank/DDBJ databases">
        <title>The complete genome of Treponema brennaborense DSM 12168.</title>
        <authorList>
            <person name="Lucas S."/>
            <person name="Han J."/>
            <person name="Lapidus A."/>
            <person name="Bruce D."/>
            <person name="Goodwin L."/>
            <person name="Pitluck S."/>
            <person name="Peters L."/>
            <person name="Kyrpides N."/>
            <person name="Mavromatis K."/>
            <person name="Ivanova N."/>
            <person name="Mikhailova N."/>
            <person name="Pagani I."/>
            <person name="Teshima H."/>
            <person name="Detter J.C."/>
            <person name="Tapia R."/>
            <person name="Han C."/>
            <person name="Land M."/>
            <person name="Hauser L."/>
            <person name="Markowitz V."/>
            <person name="Cheng J.-F."/>
            <person name="Hugenholtz P."/>
            <person name="Woyke T."/>
            <person name="Wu D."/>
            <person name="Gronow S."/>
            <person name="Wellnitz S."/>
            <person name="Brambilla E."/>
            <person name="Klenk H.-P."/>
            <person name="Eisen J.A."/>
        </authorList>
    </citation>
    <scope>NUCLEOTIDE SEQUENCE [LARGE SCALE GENOMIC DNA]</scope>
    <source>
        <strain evidence="3">DSM 12168 / CIP 105900 / DD5/3</strain>
    </source>
</reference>
<dbReference type="Proteomes" id="UP000006546">
    <property type="component" value="Chromosome"/>
</dbReference>
<dbReference type="InterPro" id="IPR014976">
    <property type="entry name" value="AbpA_HamA_C"/>
</dbReference>
<dbReference type="eggNOG" id="ENOG502ZBMN">
    <property type="taxonomic scope" value="Bacteria"/>
</dbReference>
<evidence type="ECO:0000313" key="2">
    <source>
        <dbReference type="EMBL" id="AEE17847.1"/>
    </source>
</evidence>
<sequence>MNYFNWLKKETSLLSVDGKTIEIYSLNCDLNNDAIMSEWATHFRNQYCDDAEIDLLKPKNQSRKDYLNQIKFPDPSNAPGPSIRSGDFGEILISDFLEFLENYWIPRTRYNRKDIQNESSKGSDVLGFKFASTNSFSADDELCIFEVKAGYSETKGNYDRLQDAVNGSQKDEKRKAESLNAIKQRFIDLKQFNEANKIERFQDPADIPYIQEYGAAALFDENIFLPTRIISVDCTEHSNNDILRLIVISVKEMKTLINSLYKRAADEA</sequence>
<protein>
    <recommendedName>
        <fullName evidence="1">Anti-bacteriophage protein A/HamA C-terminal domain-containing protein</fullName>
    </recommendedName>
</protein>
<dbReference type="KEGG" id="tbe:Trebr_2440"/>
<evidence type="ECO:0000259" key="1">
    <source>
        <dbReference type="Pfam" id="PF08878"/>
    </source>
</evidence>
<dbReference type="OrthoDB" id="322261at2"/>
<dbReference type="HOGENOM" id="CLU_091712_0_0_12"/>
<keyword evidence="3" id="KW-1185">Reference proteome</keyword>
<name>F4LMV7_TREBD</name>
<evidence type="ECO:0000313" key="3">
    <source>
        <dbReference type="Proteomes" id="UP000006546"/>
    </source>
</evidence>
<gene>
    <name evidence="2" type="ordered locus">Trebr_2440</name>
</gene>
<organism evidence="2 3">
    <name type="scientific">Treponema brennaborense (strain DSM 12168 / CIP 105900 / DD5/3)</name>
    <dbReference type="NCBI Taxonomy" id="906968"/>
    <lineage>
        <taxon>Bacteria</taxon>
        <taxon>Pseudomonadati</taxon>
        <taxon>Spirochaetota</taxon>
        <taxon>Spirochaetia</taxon>
        <taxon>Spirochaetales</taxon>
        <taxon>Treponemataceae</taxon>
        <taxon>Treponema</taxon>
    </lineage>
</organism>
<dbReference type="EMBL" id="CP002696">
    <property type="protein sequence ID" value="AEE17847.1"/>
    <property type="molecule type" value="Genomic_DNA"/>
</dbReference>
<feature type="domain" description="Anti-bacteriophage protein A/HamA C-terminal" evidence="1">
    <location>
        <begin position="2"/>
        <end position="264"/>
    </location>
</feature>
<dbReference type="Pfam" id="PF08878">
    <property type="entry name" value="HamA"/>
    <property type="match status" value="1"/>
</dbReference>